<name>A0ABU7HC09_9PSED</name>
<proteinExistence type="inferred from homology"/>
<evidence type="ECO:0000256" key="9">
    <source>
        <dbReference type="RuleBase" id="RU361157"/>
    </source>
</evidence>
<dbReference type="InterPro" id="IPR013525">
    <property type="entry name" value="ABC2_TM"/>
</dbReference>
<feature type="transmembrane region" description="Helical" evidence="9">
    <location>
        <begin position="236"/>
        <end position="255"/>
    </location>
</feature>
<keyword evidence="6 9" id="KW-1133">Transmembrane helix</keyword>
<protein>
    <recommendedName>
        <fullName evidence="9">Transport permease protein</fullName>
    </recommendedName>
</protein>
<comment type="subcellular location">
    <subcellularLocation>
        <location evidence="9">Cell inner membrane</location>
        <topology evidence="9">Multi-pass membrane protein</topology>
    </subcellularLocation>
    <subcellularLocation>
        <location evidence="1">Cell membrane</location>
        <topology evidence="1">Multi-pass membrane protein</topology>
    </subcellularLocation>
</comment>
<dbReference type="Pfam" id="PF01061">
    <property type="entry name" value="ABC2_membrane"/>
    <property type="match status" value="1"/>
</dbReference>
<evidence type="ECO:0000313" key="12">
    <source>
        <dbReference type="Proteomes" id="UP001354227"/>
    </source>
</evidence>
<evidence type="ECO:0000256" key="1">
    <source>
        <dbReference type="ARBA" id="ARBA00004651"/>
    </source>
</evidence>
<dbReference type="InterPro" id="IPR047817">
    <property type="entry name" value="ABC2_TM_bact-type"/>
</dbReference>
<feature type="transmembrane region" description="Helical" evidence="9">
    <location>
        <begin position="69"/>
        <end position="95"/>
    </location>
</feature>
<evidence type="ECO:0000256" key="2">
    <source>
        <dbReference type="ARBA" id="ARBA00007783"/>
    </source>
</evidence>
<keyword evidence="3 9" id="KW-0813">Transport</keyword>
<evidence type="ECO:0000313" key="11">
    <source>
        <dbReference type="EMBL" id="MEE1888741.1"/>
    </source>
</evidence>
<gene>
    <name evidence="11" type="ORF">V0R62_13845</name>
</gene>
<evidence type="ECO:0000256" key="5">
    <source>
        <dbReference type="ARBA" id="ARBA00022692"/>
    </source>
</evidence>
<comment type="caution">
    <text evidence="11">The sequence shown here is derived from an EMBL/GenBank/DDBJ whole genome shotgun (WGS) entry which is preliminary data.</text>
</comment>
<evidence type="ECO:0000256" key="8">
    <source>
        <dbReference type="ARBA" id="ARBA00023136"/>
    </source>
</evidence>
<evidence type="ECO:0000256" key="7">
    <source>
        <dbReference type="ARBA" id="ARBA00023047"/>
    </source>
</evidence>
<comment type="similarity">
    <text evidence="2 9">Belongs to the ABC-2 integral membrane protein family.</text>
</comment>
<dbReference type="PANTHER" id="PTHR30413:SF10">
    <property type="entry name" value="CAPSULE POLYSACCHARIDE EXPORT INNER-MEMBRANE PROTEIN CTRC"/>
    <property type="match status" value="1"/>
</dbReference>
<keyword evidence="8 9" id="KW-0472">Membrane</keyword>
<keyword evidence="4 9" id="KW-1003">Cell membrane</keyword>
<keyword evidence="7" id="KW-0762">Sugar transport</keyword>
<dbReference type="Proteomes" id="UP001354227">
    <property type="component" value="Unassembled WGS sequence"/>
</dbReference>
<feature type="transmembrane region" description="Helical" evidence="9">
    <location>
        <begin position="176"/>
        <end position="195"/>
    </location>
</feature>
<accession>A0ABU7HC09</accession>
<evidence type="ECO:0000259" key="10">
    <source>
        <dbReference type="PROSITE" id="PS51012"/>
    </source>
</evidence>
<organism evidence="11 12">
    <name type="scientific">Pseudomonas carassii</name>
    <dbReference type="NCBI Taxonomy" id="3115855"/>
    <lineage>
        <taxon>Bacteria</taxon>
        <taxon>Pseudomonadati</taxon>
        <taxon>Pseudomonadota</taxon>
        <taxon>Gammaproteobacteria</taxon>
        <taxon>Pseudomonadales</taxon>
        <taxon>Pseudomonadaceae</taxon>
        <taxon>Pseudomonas</taxon>
    </lineage>
</organism>
<dbReference type="RefSeq" id="WP_330104126.1">
    <property type="nucleotide sequence ID" value="NZ_JAZDCT010000016.1"/>
</dbReference>
<evidence type="ECO:0000256" key="6">
    <source>
        <dbReference type="ARBA" id="ARBA00022989"/>
    </source>
</evidence>
<dbReference type="PANTHER" id="PTHR30413">
    <property type="entry name" value="INNER MEMBRANE TRANSPORT PERMEASE"/>
    <property type="match status" value="1"/>
</dbReference>
<feature type="transmembrane region" description="Helical" evidence="9">
    <location>
        <begin position="41"/>
        <end position="63"/>
    </location>
</feature>
<evidence type="ECO:0000256" key="3">
    <source>
        <dbReference type="ARBA" id="ARBA00022448"/>
    </source>
</evidence>
<keyword evidence="12" id="KW-1185">Reference proteome</keyword>
<dbReference type="EMBL" id="JAZDCT010000016">
    <property type="protein sequence ID" value="MEE1888741.1"/>
    <property type="molecule type" value="Genomic_DNA"/>
</dbReference>
<keyword evidence="5 9" id="KW-0812">Transmembrane</keyword>
<evidence type="ECO:0000256" key="4">
    <source>
        <dbReference type="ARBA" id="ARBA00022475"/>
    </source>
</evidence>
<reference evidence="11" key="1">
    <citation type="submission" date="2024-01" db="EMBL/GenBank/DDBJ databases">
        <title>Unpublished Manusciprt.</title>
        <authorList>
            <person name="Duman M."/>
            <person name="Valdes E.G."/>
            <person name="Ajmi N."/>
            <person name="Altun S."/>
            <person name="Saticioglu I.B."/>
        </authorList>
    </citation>
    <scope>NUCLEOTIDE SEQUENCE</scope>
    <source>
        <strain evidence="11">137P</strain>
    </source>
</reference>
<keyword evidence="7" id="KW-0625">Polysaccharide transport</keyword>
<feature type="transmembrane region" description="Helical" evidence="9">
    <location>
        <begin position="143"/>
        <end position="169"/>
    </location>
</feature>
<feature type="domain" description="ABC transmembrane type-2" evidence="10">
    <location>
        <begin position="38"/>
        <end position="261"/>
    </location>
</feature>
<feature type="transmembrane region" description="Helical" evidence="9">
    <location>
        <begin position="116"/>
        <end position="137"/>
    </location>
</feature>
<dbReference type="PROSITE" id="PS51012">
    <property type="entry name" value="ABC_TM2"/>
    <property type="match status" value="1"/>
</dbReference>
<sequence>MMRIAKLSRDSFRSLMMWRVWMFLGGQDIKARFRRSFFGPLWMVMTTAFFVGGVGAVYGLLFGQPVAEFLPYLACGFTIWGFLVTSIVEASTAYVRAEGYIKQFSYPKQIYLLRNLVSASIALLIGLLVIVPVQGFFHQLNVMGWLLAIPGVMLLLLAALGHITVSAYLGTRFRDFPHAMSVLLQMLFFITPIMFPAKVLQAKGLDFVYQFNPLYYLIDVVRTPILTADFASVESYAFAALYIVCCWFVALLIALKLDSRVVFLL</sequence>